<evidence type="ECO:0000313" key="3">
    <source>
        <dbReference type="Proteomes" id="UP001597058"/>
    </source>
</evidence>
<evidence type="ECO:0000313" key="2">
    <source>
        <dbReference type="EMBL" id="MFD1308804.1"/>
    </source>
</evidence>
<dbReference type="RefSeq" id="WP_381233362.1">
    <property type="nucleotide sequence ID" value="NZ_JBHSKH010000010.1"/>
</dbReference>
<keyword evidence="3" id="KW-1185">Reference proteome</keyword>
<accession>A0ABW3XGR7</accession>
<dbReference type="Proteomes" id="UP001597058">
    <property type="component" value="Unassembled WGS sequence"/>
</dbReference>
<proteinExistence type="predicted"/>
<reference evidence="3" key="1">
    <citation type="journal article" date="2019" name="Int. J. Syst. Evol. Microbiol.">
        <title>The Global Catalogue of Microorganisms (GCM) 10K type strain sequencing project: providing services to taxonomists for standard genome sequencing and annotation.</title>
        <authorList>
            <consortium name="The Broad Institute Genomics Platform"/>
            <consortium name="The Broad Institute Genome Sequencing Center for Infectious Disease"/>
            <person name="Wu L."/>
            <person name="Ma J."/>
        </authorList>
    </citation>
    <scope>NUCLEOTIDE SEQUENCE [LARGE SCALE GENOMIC DNA]</scope>
    <source>
        <strain evidence="3">CGMCC 4.7020</strain>
    </source>
</reference>
<dbReference type="EMBL" id="JBHTMM010000030">
    <property type="protein sequence ID" value="MFD1308804.1"/>
    <property type="molecule type" value="Genomic_DNA"/>
</dbReference>
<feature type="compositionally biased region" description="Low complexity" evidence="1">
    <location>
        <begin position="30"/>
        <end position="40"/>
    </location>
</feature>
<sequence>MAWDEWEQIKAAAAERHSTQMQLNQLPADPGGSTPTSGSTTGTGGGSGTLRHSNGPWSRAAGTADDLRISTQSMKNGLQSSHAGVPKGAAGLASLSALTTVLTSWEKRLESVWDECESLEPKLRAVARDLGEADGAVAAKARAVHVAEGGKGR</sequence>
<comment type="caution">
    <text evidence="2">The sequence shown here is derived from an EMBL/GenBank/DDBJ whole genome shotgun (WGS) entry which is preliminary data.</text>
</comment>
<name>A0ABW3XGR7_9ACTN</name>
<protein>
    <submittedName>
        <fullName evidence="2">Amino acid ABC transporter permease</fullName>
    </submittedName>
</protein>
<evidence type="ECO:0000256" key="1">
    <source>
        <dbReference type="SAM" id="MobiDB-lite"/>
    </source>
</evidence>
<feature type="region of interest" description="Disordered" evidence="1">
    <location>
        <begin position="14"/>
        <end position="67"/>
    </location>
</feature>
<organism evidence="2 3">
    <name type="scientific">Streptomyces kaempferi</name>
    <dbReference type="NCBI Taxonomy" id="333725"/>
    <lineage>
        <taxon>Bacteria</taxon>
        <taxon>Bacillati</taxon>
        <taxon>Actinomycetota</taxon>
        <taxon>Actinomycetes</taxon>
        <taxon>Kitasatosporales</taxon>
        <taxon>Streptomycetaceae</taxon>
        <taxon>Streptomyces</taxon>
    </lineage>
</organism>
<gene>
    <name evidence="2" type="ORF">ACFQ5X_23480</name>
</gene>